<feature type="domain" description="Ice-binding protein C-terminal" evidence="2">
    <location>
        <begin position="177"/>
        <end position="199"/>
    </location>
</feature>
<dbReference type="InterPro" id="IPR013424">
    <property type="entry name" value="Ice-binding_C"/>
</dbReference>
<keyword evidence="1" id="KW-0732">Signal</keyword>
<evidence type="ECO:0000313" key="3">
    <source>
        <dbReference type="EMBL" id="ALS97361.1"/>
    </source>
</evidence>
<dbReference type="NCBIfam" id="TIGR02595">
    <property type="entry name" value="PEP_CTERM"/>
    <property type="match status" value="1"/>
</dbReference>
<name>A0A0U3AF87_9ALTE</name>
<dbReference type="Proteomes" id="UP000068447">
    <property type="component" value="Chromosome"/>
</dbReference>
<dbReference type="KEGG" id="lal:AT746_03110"/>
<evidence type="ECO:0000259" key="2">
    <source>
        <dbReference type="Pfam" id="PF07589"/>
    </source>
</evidence>
<accession>A0A0U3AF87</accession>
<sequence>MHKAVVFKSLFVALLLTIASTANAALIFDNADPSQQSSNRSAESSPGALISVSVDTTINQIAVKNDLNADGDLRFLIFDHDSHALLFDSGAQSFVDDGMTWKTSGLFSFTLLAGNSYDIGAIANVGGLWAFDTTGNTQNGLTSIVQNPNFTNFAAPVSGGHAGGDAHVRLFAADAQAIPEPSTLALLGLVLVGMGLRRRV</sequence>
<dbReference type="RefSeq" id="WP_062476285.1">
    <property type="nucleotide sequence ID" value="NZ_CP013650.1"/>
</dbReference>
<gene>
    <name evidence="3" type="ORF">AT746_03110</name>
</gene>
<dbReference type="AlphaFoldDB" id="A0A0U3AF87"/>
<evidence type="ECO:0000256" key="1">
    <source>
        <dbReference type="SAM" id="SignalP"/>
    </source>
</evidence>
<dbReference type="OrthoDB" id="7107787at2"/>
<reference evidence="3 4" key="1">
    <citation type="submission" date="2015-12" db="EMBL/GenBank/DDBJ databases">
        <title>Complete genome of Lacimicrobium alkaliphilum KCTC 32984.</title>
        <authorList>
            <person name="Kim S.-G."/>
            <person name="Lee Y.-J."/>
        </authorList>
    </citation>
    <scope>NUCLEOTIDE SEQUENCE [LARGE SCALE GENOMIC DNA]</scope>
    <source>
        <strain evidence="3 4">YelD216</strain>
    </source>
</reference>
<dbReference type="EMBL" id="CP013650">
    <property type="protein sequence ID" value="ALS97361.1"/>
    <property type="molecule type" value="Genomic_DNA"/>
</dbReference>
<protein>
    <recommendedName>
        <fullName evidence="2">Ice-binding protein C-terminal domain-containing protein</fullName>
    </recommendedName>
</protein>
<feature type="chain" id="PRO_5006835912" description="Ice-binding protein C-terminal domain-containing protein" evidence="1">
    <location>
        <begin position="25"/>
        <end position="200"/>
    </location>
</feature>
<organism evidence="3 4">
    <name type="scientific">Lacimicrobium alkaliphilum</name>
    <dbReference type="NCBI Taxonomy" id="1526571"/>
    <lineage>
        <taxon>Bacteria</taxon>
        <taxon>Pseudomonadati</taxon>
        <taxon>Pseudomonadota</taxon>
        <taxon>Gammaproteobacteria</taxon>
        <taxon>Alteromonadales</taxon>
        <taxon>Alteromonadaceae</taxon>
        <taxon>Lacimicrobium</taxon>
    </lineage>
</organism>
<evidence type="ECO:0000313" key="4">
    <source>
        <dbReference type="Proteomes" id="UP000068447"/>
    </source>
</evidence>
<feature type="signal peptide" evidence="1">
    <location>
        <begin position="1"/>
        <end position="24"/>
    </location>
</feature>
<proteinExistence type="predicted"/>
<keyword evidence="4" id="KW-1185">Reference proteome</keyword>
<dbReference type="STRING" id="1526571.AT746_03110"/>
<dbReference type="Pfam" id="PF07589">
    <property type="entry name" value="PEP-CTERM"/>
    <property type="match status" value="1"/>
</dbReference>